<evidence type="ECO:0000313" key="3">
    <source>
        <dbReference type="EMBL" id="CAB4747458.1"/>
    </source>
</evidence>
<evidence type="ECO:0000313" key="7">
    <source>
        <dbReference type="EMBL" id="CAB4994086.1"/>
    </source>
</evidence>
<dbReference type="AlphaFoldDB" id="A0A6J7KHY5"/>
<dbReference type="EMBL" id="CAFAAV010000106">
    <property type="protein sequence ID" value="CAB4822278.1"/>
    <property type="molecule type" value="Genomic_DNA"/>
</dbReference>
<protein>
    <submittedName>
        <fullName evidence="6">Unannotated protein</fullName>
    </submittedName>
</protein>
<dbReference type="EMBL" id="CAFBMT010000029">
    <property type="protein sequence ID" value="CAB4955061.1"/>
    <property type="molecule type" value="Genomic_DNA"/>
</dbReference>
<organism evidence="6">
    <name type="scientific">freshwater metagenome</name>
    <dbReference type="NCBI Taxonomy" id="449393"/>
    <lineage>
        <taxon>unclassified sequences</taxon>
        <taxon>metagenomes</taxon>
        <taxon>ecological metagenomes</taxon>
    </lineage>
</organism>
<dbReference type="EMBL" id="CAEZYF010000035">
    <property type="protein sequence ID" value="CAB4747458.1"/>
    <property type="molecule type" value="Genomic_DNA"/>
</dbReference>
<reference evidence="6" key="1">
    <citation type="submission" date="2020-05" db="EMBL/GenBank/DDBJ databases">
        <authorList>
            <person name="Chiriac C."/>
            <person name="Salcher M."/>
            <person name="Ghai R."/>
            <person name="Kavagutti S V."/>
        </authorList>
    </citation>
    <scope>NUCLEOTIDE SEQUENCE</scope>
</reference>
<dbReference type="InterPro" id="IPR025159">
    <property type="entry name" value="AbiEi_N"/>
</dbReference>
<gene>
    <name evidence="3" type="ORF">UFOPK2656_03325</name>
    <name evidence="4" type="ORF">UFOPK3099_01457</name>
    <name evidence="5" type="ORF">UFOPK3267_02614</name>
    <name evidence="6" type="ORF">UFOPK3651_03114</name>
    <name evidence="7" type="ORF">UFOPK3931_01673</name>
    <name evidence="2" type="ORF">UFOPK4189_03142</name>
</gene>
<proteinExistence type="predicted"/>
<dbReference type="Pfam" id="PF13338">
    <property type="entry name" value="AbiEi_4"/>
    <property type="match status" value="1"/>
</dbReference>
<evidence type="ECO:0000259" key="1">
    <source>
        <dbReference type="Pfam" id="PF13338"/>
    </source>
</evidence>
<accession>A0A6J7KHY5</accession>
<evidence type="ECO:0000313" key="4">
    <source>
        <dbReference type="EMBL" id="CAB4822278.1"/>
    </source>
</evidence>
<dbReference type="EMBL" id="CAFBIY010000198">
    <property type="protein sequence ID" value="CAB4853090.1"/>
    <property type="molecule type" value="Genomic_DNA"/>
</dbReference>
<dbReference type="EMBL" id="CAFBOL010000042">
    <property type="protein sequence ID" value="CAB4994086.1"/>
    <property type="molecule type" value="Genomic_DNA"/>
</dbReference>
<dbReference type="EMBL" id="CAESGF010000030">
    <property type="protein sequence ID" value="CAB4365397.1"/>
    <property type="molecule type" value="Genomic_DNA"/>
</dbReference>
<evidence type="ECO:0000313" key="2">
    <source>
        <dbReference type="EMBL" id="CAB4365397.1"/>
    </source>
</evidence>
<evidence type="ECO:0000313" key="5">
    <source>
        <dbReference type="EMBL" id="CAB4853090.1"/>
    </source>
</evidence>
<sequence>MKNPVARLLEVAAQQHGLFTVVQAAGVDVADDQVRRMAATGVLERRAQGVYRISTVPFDEQTELMEAVLWAKGRGLIAGESGLVLWDLADVNPRKIHMAVPPGYRPRRAGGELYEIHHISVDAADRDEVHGVPVVSPALAIRQAIDWGVAGDMIEQAVRRAQAREHIGMQTAARLLVRLYDRALPEKHHGGGDGR</sequence>
<evidence type="ECO:0000313" key="6">
    <source>
        <dbReference type="EMBL" id="CAB4955061.1"/>
    </source>
</evidence>
<feature type="domain" description="AbiEi antitoxin N-terminal" evidence="1">
    <location>
        <begin position="7"/>
        <end position="53"/>
    </location>
</feature>
<name>A0A6J7KHY5_9ZZZZ</name>